<dbReference type="PANTHER" id="PTHR46107:SF1">
    <property type="entry name" value="THIOREDOXIN-RELATED TRANSMEMBRANE PROTEIN 4"/>
    <property type="match status" value="1"/>
</dbReference>
<keyword evidence="17" id="KW-1185">Reference proteome</keyword>
<feature type="signal peptide" evidence="14">
    <location>
        <begin position="1"/>
        <end position="27"/>
    </location>
</feature>
<keyword evidence="2" id="KW-0813">Transport</keyword>
<evidence type="ECO:0000256" key="7">
    <source>
        <dbReference type="ARBA" id="ARBA00022982"/>
    </source>
</evidence>
<organism evidence="16 17">
    <name type="scientific">Eleutherodactylus coqui</name>
    <name type="common">Puerto Rican coqui</name>
    <dbReference type="NCBI Taxonomy" id="57060"/>
    <lineage>
        <taxon>Eukaryota</taxon>
        <taxon>Metazoa</taxon>
        <taxon>Chordata</taxon>
        <taxon>Craniata</taxon>
        <taxon>Vertebrata</taxon>
        <taxon>Euteleostomi</taxon>
        <taxon>Amphibia</taxon>
        <taxon>Batrachia</taxon>
        <taxon>Anura</taxon>
        <taxon>Neobatrachia</taxon>
        <taxon>Hyloidea</taxon>
        <taxon>Eleutherodactylidae</taxon>
        <taxon>Eleutherodactylinae</taxon>
        <taxon>Eleutherodactylus</taxon>
        <taxon>Eleutherodactylus</taxon>
    </lineage>
</organism>
<name>A0A8J6FCZ0_ELECQ</name>
<dbReference type="Pfam" id="PF00085">
    <property type="entry name" value="Thioredoxin"/>
    <property type="match status" value="1"/>
</dbReference>
<feature type="chain" id="PRO_5035267481" description="Thioredoxin domain-containing protein" evidence="14">
    <location>
        <begin position="28"/>
        <end position="330"/>
    </location>
</feature>
<feature type="compositionally biased region" description="Basic and acidic residues" evidence="12">
    <location>
        <begin position="229"/>
        <end position="240"/>
    </location>
</feature>
<keyword evidence="10" id="KW-1015">Disulfide bond</keyword>
<dbReference type="Gene3D" id="3.40.30.10">
    <property type="entry name" value="Glutaredoxin"/>
    <property type="match status" value="1"/>
</dbReference>
<evidence type="ECO:0000256" key="9">
    <source>
        <dbReference type="ARBA" id="ARBA00023136"/>
    </source>
</evidence>
<evidence type="ECO:0000256" key="10">
    <source>
        <dbReference type="ARBA" id="ARBA00023157"/>
    </source>
</evidence>
<keyword evidence="3" id="KW-0597">Phosphoprotein</keyword>
<evidence type="ECO:0000256" key="6">
    <source>
        <dbReference type="ARBA" id="ARBA00022824"/>
    </source>
</evidence>
<evidence type="ECO:0000256" key="12">
    <source>
        <dbReference type="SAM" id="MobiDB-lite"/>
    </source>
</evidence>
<comment type="subcellular location">
    <subcellularLocation>
        <location evidence="1">Endoplasmic reticulum membrane</location>
        <topology evidence="1">Single-pass type I membrane protein</topology>
    </subcellularLocation>
</comment>
<dbReference type="InterPro" id="IPR052454">
    <property type="entry name" value="TMX_domain-containing"/>
</dbReference>
<dbReference type="PANTHER" id="PTHR46107">
    <property type="entry name" value="DUMPY: SHORTER THAN WILD-TYPE"/>
    <property type="match status" value="1"/>
</dbReference>
<feature type="compositionally biased region" description="Pro residues" evidence="12">
    <location>
        <begin position="304"/>
        <end position="313"/>
    </location>
</feature>
<accession>A0A8J6FCZ0</accession>
<keyword evidence="4 13" id="KW-0812">Transmembrane</keyword>
<dbReference type="PROSITE" id="PS51352">
    <property type="entry name" value="THIOREDOXIN_2"/>
    <property type="match status" value="1"/>
</dbReference>
<feature type="transmembrane region" description="Helical" evidence="13">
    <location>
        <begin position="181"/>
        <end position="210"/>
    </location>
</feature>
<keyword evidence="7" id="KW-0249">Electron transport</keyword>
<evidence type="ECO:0000256" key="8">
    <source>
        <dbReference type="ARBA" id="ARBA00022989"/>
    </source>
</evidence>
<evidence type="ECO:0000256" key="5">
    <source>
        <dbReference type="ARBA" id="ARBA00022729"/>
    </source>
</evidence>
<keyword evidence="11" id="KW-0676">Redox-active center</keyword>
<dbReference type="GO" id="GO:0005789">
    <property type="term" value="C:endoplasmic reticulum membrane"/>
    <property type="evidence" value="ECO:0007669"/>
    <property type="project" value="UniProtKB-SubCell"/>
</dbReference>
<evidence type="ECO:0000256" key="14">
    <source>
        <dbReference type="SAM" id="SignalP"/>
    </source>
</evidence>
<comment type="caution">
    <text evidence="16">The sequence shown here is derived from an EMBL/GenBank/DDBJ whole genome shotgun (WGS) entry which is preliminary data.</text>
</comment>
<keyword evidence="8 13" id="KW-1133">Transmembrane helix</keyword>
<evidence type="ECO:0000259" key="15">
    <source>
        <dbReference type="PROSITE" id="PS51352"/>
    </source>
</evidence>
<protein>
    <recommendedName>
        <fullName evidence="15">Thioredoxin domain-containing protein</fullName>
    </recommendedName>
</protein>
<sequence length="330" mass="36740">MACCGRRAVVRGLLAVLTALCCGLCEPAEEERGVRTVTAGNWTAVLEGQWMVTFFAPWCPACQQMKPEWEDFARRSPILDVNVAKVDVTEEPGLSGRFFVTTLPTIYHVMDGVFRRYHGSRMAEDLHTFIAETKWKVIEPVAGWKAPSSILMSGMAGLFHLSGWIRQTHNYFTGPLGIPAWGSYIIFIVATLMIGLILGLILVLLADCFCPAKPKYQMVRSEIVKEEVDISEKDHKDSADGLKGTMDNEDAIEEENEEDDEGEKEDDQEEDSEDGNSTSDAKDSEEDSVVEKSDPEDEEQDSPPQHPSTPPPETDSELRHRRTEAVDSGQ</sequence>
<dbReference type="InterPro" id="IPR036249">
    <property type="entry name" value="Thioredoxin-like_sf"/>
</dbReference>
<keyword evidence="9 13" id="KW-0472">Membrane</keyword>
<dbReference type="InterPro" id="IPR017937">
    <property type="entry name" value="Thioredoxin_CS"/>
</dbReference>
<dbReference type="OrthoDB" id="7869097at2759"/>
<keyword evidence="5 14" id="KW-0732">Signal</keyword>
<keyword evidence="6" id="KW-0256">Endoplasmic reticulum</keyword>
<evidence type="ECO:0000313" key="17">
    <source>
        <dbReference type="Proteomes" id="UP000770717"/>
    </source>
</evidence>
<reference evidence="16" key="1">
    <citation type="thesis" date="2020" institute="ProQuest LLC" country="789 East Eisenhower Parkway, Ann Arbor, MI, USA">
        <title>Comparative Genomics and Chromosome Evolution.</title>
        <authorList>
            <person name="Mudd A.B."/>
        </authorList>
    </citation>
    <scope>NUCLEOTIDE SEQUENCE</scope>
    <source>
        <strain evidence="16">HN-11 Male</strain>
        <tissue evidence="16">Kidney and liver</tissue>
    </source>
</reference>
<evidence type="ECO:0000256" key="11">
    <source>
        <dbReference type="ARBA" id="ARBA00023284"/>
    </source>
</evidence>
<feature type="region of interest" description="Disordered" evidence="12">
    <location>
        <begin position="229"/>
        <end position="330"/>
    </location>
</feature>
<feature type="compositionally biased region" description="Acidic residues" evidence="12">
    <location>
        <begin position="247"/>
        <end position="274"/>
    </location>
</feature>
<evidence type="ECO:0000256" key="3">
    <source>
        <dbReference type="ARBA" id="ARBA00022553"/>
    </source>
</evidence>
<proteinExistence type="predicted"/>
<dbReference type="Proteomes" id="UP000770717">
    <property type="component" value="Unassembled WGS sequence"/>
</dbReference>
<dbReference type="AlphaFoldDB" id="A0A8J6FCZ0"/>
<dbReference type="PROSITE" id="PS00194">
    <property type="entry name" value="THIOREDOXIN_1"/>
    <property type="match status" value="1"/>
</dbReference>
<evidence type="ECO:0000256" key="13">
    <source>
        <dbReference type="SAM" id="Phobius"/>
    </source>
</evidence>
<evidence type="ECO:0000256" key="4">
    <source>
        <dbReference type="ARBA" id="ARBA00022692"/>
    </source>
</evidence>
<dbReference type="SUPFAM" id="SSF52833">
    <property type="entry name" value="Thioredoxin-like"/>
    <property type="match status" value="1"/>
</dbReference>
<dbReference type="InterPro" id="IPR013766">
    <property type="entry name" value="Thioredoxin_domain"/>
</dbReference>
<feature type="compositionally biased region" description="Acidic residues" evidence="12">
    <location>
        <begin position="283"/>
        <end position="301"/>
    </location>
</feature>
<evidence type="ECO:0000256" key="1">
    <source>
        <dbReference type="ARBA" id="ARBA00004115"/>
    </source>
</evidence>
<evidence type="ECO:0000256" key="2">
    <source>
        <dbReference type="ARBA" id="ARBA00022448"/>
    </source>
</evidence>
<feature type="domain" description="Thioredoxin" evidence="15">
    <location>
        <begin position="22"/>
        <end position="135"/>
    </location>
</feature>
<evidence type="ECO:0000313" key="16">
    <source>
        <dbReference type="EMBL" id="KAG9484334.1"/>
    </source>
</evidence>
<gene>
    <name evidence="16" type="ORF">GDO78_009969</name>
</gene>
<dbReference type="EMBL" id="WNTK01000005">
    <property type="protein sequence ID" value="KAG9484334.1"/>
    <property type="molecule type" value="Genomic_DNA"/>
</dbReference>
<dbReference type="GO" id="GO:0015036">
    <property type="term" value="F:disulfide oxidoreductase activity"/>
    <property type="evidence" value="ECO:0007669"/>
    <property type="project" value="TreeGrafter"/>
</dbReference>